<name>A0A166SK02_9AGAM</name>
<accession>A0A166SK02</accession>
<evidence type="ECO:0000313" key="3">
    <source>
        <dbReference type="Proteomes" id="UP000076532"/>
    </source>
</evidence>
<proteinExistence type="predicted"/>
<evidence type="ECO:0000256" key="1">
    <source>
        <dbReference type="SAM" id="MobiDB-lite"/>
    </source>
</evidence>
<protein>
    <submittedName>
        <fullName evidence="2">Uncharacterized protein</fullName>
    </submittedName>
</protein>
<feature type="region of interest" description="Disordered" evidence="1">
    <location>
        <begin position="1"/>
        <end position="31"/>
    </location>
</feature>
<sequence length="178" mass="19997">MSKIHNQRHVSAVSGLPLRTRSPPRCPPPGPIDRWITSVSRAPNAVVMGDYLMCGDGAIEHVNCRLDIVFTESPDLGHMFEDPPTSTLYLSACLPRGTKTYGLIIYSPRVIVDEYVGYPSDLVAPEWTRRTPNTLQFQQPRAAFADIFLRLAVNKYNRGEPGLPFRMREWAKSALIQT</sequence>
<keyword evidence="3" id="KW-1185">Reference proteome</keyword>
<dbReference type="AlphaFoldDB" id="A0A166SK02"/>
<dbReference type="EMBL" id="KV417498">
    <property type="protein sequence ID" value="KZP29537.1"/>
    <property type="molecule type" value="Genomic_DNA"/>
</dbReference>
<reference evidence="2 3" key="1">
    <citation type="journal article" date="2016" name="Mol. Biol. Evol.">
        <title>Comparative Genomics of Early-Diverging Mushroom-Forming Fungi Provides Insights into the Origins of Lignocellulose Decay Capabilities.</title>
        <authorList>
            <person name="Nagy L.G."/>
            <person name="Riley R."/>
            <person name="Tritt A."/>
            <person name="Adam C."/>
            <person name="Daum C."/>
            <person name="Floudas D."/>
            <person name="Sun H."/>
            <person name="Yadav J.S."/>
            <person name="Pangilinan J."/>
            <person name="Larsson K.H."/>
            <person name="Matsuura K."/>
            <person name="Barry K."/>
            <person name="Labutti K."/>
            <person name="Kuo R."/>
            <person name="Ohm R.A."/>
            <person name="Bhattacharya S.S."/>
            <person name="Shirouzu T."/>
            <person name="Yoshinaga Y."/>
            <person name="Martin F.M."/>
            <person name="Grigoriev I.V."/>
            <person name="Hibbett D.S."/>
        </authorList>
    </citation>
    <scope>NUCLEOTIDE SEQUENCE [LARGE SCALE GENOMIC DNA]</scope>
    <source>
        <strain evidence="2 3">CBS 109695</strain>
    </source>
</reference>
<gene>
    <name evidence="2" type="ORF">FIBSPDRAFT_946805</name>
</gene>
<organism evidence="2 3">
    <name type="scientific">Athelia psychrophila</name>
    <dbReference type="NCBI Taxonomy" id="1759441"/>
    <lineage>
        <taxon>Eukaryota</taxon>
        <taxon>Fungi</taxon>
        <taxon>Dikarya</taxon>
        <taxon>Basidiomycota</taxon>
        <taxon>Agaricomycotina</taxon>
        <taxon>Agaricomycetes</taxon>
        <taxon>Agaricomycetidae</taxon>
        <taxon>Atheliales</taxon>
        <taxon>Atheliaceae</taxon>
        <taxon>Athelia</taxon>
    </lineage>
</organism>
<dbReference type="Proteomes" id="UP000076532">
    <property type="component" value="Unassembled WGS sequence"/>
</dbReference>
<dbReference type="OrthoDB" id="3024583at2759"/>
<evidence type="ECO:0000313" key="2">
    <source>
        <dbReference type="EMBL" id="KZP29537.1"/>
    </source>
</evidence>